<reference evidence="2 3" key="2">
    <citation type="submission" date="2013-09" db="EMBL/GenBank/DDBJ databases">
        <title>Whole genome comparison of six Crocosphaera watsonii strains with differing phenotypes.</title>
        <authorList>
            <person name="Bench S.R."/>
            <person name="Heller P."/>
            <person name="Frank I."/>
            <person name="Arciniega M."/>
            <person name="Shilova I.N."/>
            <person name="Zehr J.P."/>
        </authorList>
    </citation>
    <scope>NUCLEOTIDE SEQUENCE [LARGE SCALE GENOMIC DNA]</scope>
    <source>
        <strain evidence="2 3">WH 0402</strain>
    </source>
</reference>
<evidence type="ECO:0000313" key="3">
    <source>
        <dbReference type="Proteomes" id="UP000018130"/>
    </source>
</evidence>
<dbReference type="Proteomes" id="UP000018130">
    <property type="component" value="Unassembled WGS sequence"/>
</dbReference>
<evidence type="ECO:0000313" key="2">
    <source>
        <dbReference type="EMBL" id="CCQ70238.1"/>
    </source>
</evidence>
<gene>
    <name evidence="2" type="ORF">CWATWH0402_4175</name>
</gene>
<dbReference type="RefSeq" id="WP_048327327.1">
    <property type="nucleotide sequence ID" value="NZ_CAQN01001143.1"/>
</dbReference>
<dbReference type="EMBL" id="CAQN01001143">
    <property type="protein sequence ID" value="CCQ70238.1"/>
    <property type="molecule type" value="Genomic_DNA"/>
</dbReference>
<name>T2JWP7_CROWT</name>
<proteinExistence type="predicted"/>
<sequence length="248" mass="28384">MALINDTHSKEIQQVYLNFYQNLVRTKPKTLDWKWDNDDDENNEEIQETEKSSQSHQSQDNSSPSQQRQNNSSQSQPYQDNFSPSQQHQDNSSPSQQYEDNSFQSPQYEDNFSQPNNLTASSSQNHPHSAHLSLDKQDNNTTSHHPDSLLFKVTQNGQFIDELELHKDGIKSKQSTDASERLLAQIEILQGLPEGTIIPTAPSIQVQSVEKQGDKTLSTEILYPQINKVKLLKISYLLLLKNWHSSYS</sequence>
<feature type="compositionally biased region" description="Polar residues" evidence="1">
    <location>
        <begin position="82"/>
        <end position="127"/>
    </location>
</feature>
<reference evidence="2 3" key="1">
    <citation type="submission" date="2013-01" db="EMBL/GenBank/DDBJ databases">
        <authorList>
            <person name="Bench S."/>
        </authorList>
    </citation>
    <scope>NUCLEOTIDE SEQUENCE [LARGE SCALE GENOMIC DNA]</scope>
    <source>
        <strain evidence="2 3">WH 0402</strain>
    </source>
</reference>
<evidence type="ECO:0000256" key="1">
    <source>
        <dbReference type="SAM" id="MobiDB-lite"/>
    </source>
</evidence>
<accession>T2JWP7</accession>
<feature type="compositionally biased region" description="Low complexity" evidence="1">
    <location>
        <begin position="54"/>
        <end position="81"/>
    </location>
</feature>
<organism evidence="2 3">
    <name type="scientific">Crocosphaera watsonii WH 0402</name>
    <dbReference type="NCBI Taxonomy" id="1284629"/>
    <lineage>
        <taxon>Bacteria</taxon>
        <taxon>Bacillati</taxon>
        <taxon>Cyanobacteriota</taxon>
        <taxon>Cyanophyceae</taxon>
        <taxon>Oscillatoriophycideae</taxon>
        <taxon>Chroococcales</taxon>
        <taxon>Aphanothecaceae</taxon>
        <taxon>Crocosphaera</taxon>
    </lineage>
</organism>
<protein>
    <submittedName>
        <fullName evidence="2">Uncharacterized protein</fullName>
    </submittedName>
</protein>
<comment type="caution">
    <text evidence="2">The sequence shown here is derived from an EMBL/GenBank/DDBJ whole genome shotgun (WGS) entry which is preliminary data.</text>
</comment>
<feature type="compositionally biased region" description="Acidic residues" evidence="1">
    <location>
        <begin position="37"/>
        <end position="47"/>
    </location>
</feature>
<dbReference type="AlphaFoldDB" id="T2JWP7"/>
<feature type="region of interest" description="Disordered" evidence="1">
    <location>
        <begin position="32"/>
        <end position="147"/>
    </location>
</feature>